<dbReference type="UniPathway" id="UPA00253">
    <property type="reaction ID" value="UER00332"/>
</dbReference>
<dbReference type="InterPro" id="IPR005248">
    <property type="entry name" value="NadD/NMNAT"/>
</dbReference>
<keyword evidence="7 10" id="KW-0067">ATP-binding</keyword>
<protein>
    <recommendedName>
        <fullName evidence="10">Probable nicotinate-nucleotide adenylyltransferase</fullName>
        <ecNumber evidence="10">2.7.7.18</ecNumber>
    </recommendedName>
    <alternativeName>
        <fullName evidence="10">Deamido-NAD(+) diphosphorylase</fullName>
    </alternativeName>
    <alternativeName>
        <fullName evidence="10">Deamido-NAD(+) pyrophosphorylase</fullName>
    </alternativeName>
    <alternativeName>
        <fullName evidence="10">Nicotinate mononucleotide adenylyltransferase</fullName>
        <shortName evidence="10">NaMN adenylyltransferase</shortName>
    </alternativeName>
</protein>
<evidence type="ECO:0000256" key="3">
    <source>
        <dbReference type="ARBA" id="ARBA00022642"/>
    </source>
</evidence>
<evidence type="ECO:0000313" key="13">
    <source>
        <dbReference type="Proteomes" id="UP000320776"/>
    </source>
</evidence>
<dbReference type="NCBIfam" id="TIGR00125">
    <property type="entry name" value="cyt_tran_rel"/>
    <property type="match status" value="1"/>
</dbReference>
<keyword evidence="6 10" id="KW-0547">Nucleotide-binding</keyword>
<evidence type="ECO:0000256" key="2">
    <source>
        <dbReference type="ARBA" id="ARBA00005019"/>
    </source>
</evidence>
<dbReference type="Proteomes" id="UP000320776">
    <property type="component" value="Chromosome"/>
</dbReference>
<evidence type="ECO:0000256" key="6">
    <source>
        <dbReference type="ARBA" id="ARBA00022741"/>
    </source>
</evidence>
<name>A0A517DS01_9FIRM</name>
<gene>
    <name evidence="10 12" type="primary">nadD</name>
    <name evidence="12" type="ORF">SPTER_14580</name>
</gene>
<comment type="pathway">
    <text evidence="2 10">Cofactor biosynthesis; NAD(+) biosynthesis; deamido-NAD(+) from nicotinate D-ribonucleotide: step 1/1.</text>
</comment>
<dbReference type="KEGG" id="sted:SPTER_14580"/>
<organism evidence="12 13">
    <name type="scientific">Sporomusa termitida</name>
    <dbReference type="NCBI Taxonomy" id="2377"/>
    <lineage>
        <taxon>Bacteria</taxon>
        <taxon>Bacillati</taxon>
        <taxon>Bacillota</taxon>
        <taxon>Negativicutes</taxon>
        <taxon>Selenomonadales</taxon>
        <taxon>Sporomusaceae</taxon>
        <taxon>Sporomusa</taxon>
    </lineage>
</organism>
<keyword evidence="13" id="KW-1185">Reference proteome</keyword>
<evidence type="ECO:0000256" key="10">
    <source>
        <dbReference type="HAMAP-Rule" id="MF_00244"/>
    </source>
</evidence>
<evidence type="ECO:0000259" key="11">
    <source>
        <dbReference type="Pfam" id="PF01467"/>
    </source>
</evidence>
<proteinExistence type="inferred from homology"/>
<accession>A0A517DS01</accession>
<reference evidence="12 13" key="1">
    <citation type="submission" date="2019-02" db="EMBL/GenBank/DDBJ databases">
        <title>Closed genome of Sporomusa termitida DSM 4440.</title>
        <authorList>
            <person name="Poehlein A."/>
            <person name="Daniel R."/>
        </authorList>
    </citation>
    <scope>NUCLEOTIDE SEQUENCE [LARGE SCALE GENOMIC DNA]</scope>
    <source>
        <strain evidence="12 13">DSM 4440</strain>
    </source>
</reference>
<dbReference type="GO" id="GO:0004515">
    <property type="term" value="F:nicotinate-nucleotide adenylyltransferase activity"/>
    <property type="evidence" value="ECO:0007669"/>
    <property type="project" value="UniProtKB-UniRule"/>
</dbReference>
<dbReference type="InterPro" id="IPR004821">
    <property type="entry name" value="Cyt_trans-like"/>
</dbReference>
<comment type="function">
    <text evidence="1 10">Catalyzes the reversible adenylation of nicotinate mononucleotide (NaMN) to nicotinic acid adenine dinucleotide (NaAD).</text>
</comment>
<dbReference type="AlphaFoldDB" id="A0A517DS01"/>
<keyword evidence="4 10" id="KW-0808">Transferase</keyword>
<dbReference type="Gene3D" id="3.40.50.620">
    <property type="entry name" value="HUPs"/>
    <property type="match status" value="1"/>
</dbReference>
<dbReference type="NCBIfam" id="TIGR00482">
    <property type="entry name" value="nicotinate (nicotinamide) nucleotide adenylyltransferase"/>
    <property type="match status" value="1"/>
</dbReference>
<evidence type="ECO:0000256" key="1">
    <source>
        <dbReference type="ARBA" id="ARBA00002324"/>
    </source>
</evidence>
<keyword evidence="3 10" id="KW-0662">Pyridine nucleotide biosynthesis</keyword>
<keyword evidence="8 10" id="KW-0520">NAD</keyword>
<dbReference type="NCBIfam" id="NF000840">
    <property type="entry name" value="PRK00071.1-3"/>
    <property type="match status" value="1"/>
</dbReference>
<dbReference type="InterPro" id="IPR014729">
    <property type="entry name" value="Rossmann-like_a/b/a_fold"/>
</dbReference>
<evidence type="ECO:0000256" key="7">
    <source>
        <dbReference type="ARBA" id="ARBA00022840"/>
    </source>
</evidence>
<dbReference type="PANTHER" id="PTHR39321">
    <property type="entry name" value="NICOTINATE-NUCLEOTIDE ADENYLYLTRANSFERASE-RELATED"/>
    <property type="match status" value="1"/>
</dbReference>
<dbReference type="GO" id="GO:0009435">
    <property type="term" value="P:NAD+ biosynthetic process"/>
    <property type="evidence" value="ECO:0007669"/>
    <property type="project" value="UniProtKB-UniRule"/>
</dbReference>
<evidence type="ECO:0000256" key="4">
    <source>
        <dbReference type="ARBA" id="ARBA00022679"/>
    </source>
</evidence>
<dbReference type="SUPFAM" id="SSF52374">
    <property type="entry name" value="Nucleotidylyl transferase"/>
    <property type="match status" value="1"/>
</dbReference>
<dbReference type="Pfam" id="PF01467">
    <property type="entry name" value="CTP_transf_like"/>
    <property type="match status" value="1"/>
</dbReference>
<comment type="similarity">
    <text evidence="10">Belongs to the NadD family.</text>
</comment>
<comment type="catalytic activity">
    <reaction evidence="9 10">
        <text>nicotinate beta-D-ribonucleotide + ATP + H(+) = deamido-NAD(+) + diphosphate</text>
        <dbReference type="Rhea" id="RHEA:22860"/>
        <dbReference type="ChEBI" id="CHEBI:15378"/>
        <dbReference type="ChEBI" id="CHEBI:30616"/>
        <dbReference type="ChEBI" id="CHEBI:33019"/>
        <dbReference type="ChEBI" id="CHEBI:57502"/>
        <dbReference type="ChEBI" id="CHEBI:58437"/>
        <dbReference type="EC" id="2.7.7.18"/>
    </reaction>
</comment>
<dbReference type="GO" id="GO:0005524">
    <property type="term" value="F:ATP binding"/>
    <property type="evidence" value="ECO:0007669"/>
    <property type="project" value="UniProtKB-KW"/>
</dbReference>
<evidence type="ECO:0000256" key="5">
    <source>
        <dbReference type="ARBA" id="ARBA00022695"/>
    </source>
</evidence>
<keyword evidence="5 10" id="KW-0548">Nucleotidyltransferase</keyword>
<feature type="domain" description="Cytidyltransferase-like" evidence="11">
    <location>
        <begin position="19"/>
        <end position="187"/>
    </location>
</feature>
<dbReference type="HAMAP" id="MF_00244">
    <property type="entry name" value="NaMN_adenylyltr"/>
    <property type="match status" value="1"/>
</dbReference>
<sequence length="213" mass="23973">MDIIERQINMAQAKAKVGIMGGTFDPIHIGHLVTAEAVRIEYNLDKVLFIPASNPPHKLQSLVTPAIHRYIMTILATYSNPYFLVSALELERSGPSYTVDTVRALIDCYGASTELYFITGADAVKDLPSWQNIDELLELCFFVAATRPGSISYIDQVIKQFGTKGRHSIQRLATPELEISSTDIRERVKKGRSIKYIVPESVEDYIYKEGLYR</sequence>
<evidence type="ECO:0000256" key="8">
    <source>
        <dbReference type="ARBA" id="ARBA00023027"/>
    </source>
</evidence>
<evidence type="ECO:0000256" key="9">
    <source>
        <dbReference type="ARBA" id="ARBA00048721"/>
    </source>
</evidence>
<dbReference type="CDD" id="cd02165">
    <property type="entry name" value="NMNAT"/>
    <property type="match status" value="1"/>
</dbReference>
<evidence type="ECO:0000313" key="12">
    <source>
        <dbReference type="EMBL" id="QDR80143.1"/>
    </source>
</evidence>
<dbReference type="EC" id="2.7.7.18" evidence="10"/>
<dbReference type="EMBL" id="CP036259">
    <property type="protein sequence ID" value="QDR80143.1"/>
    <property type="molecule type" value="Genomic_DNA"/>
</dbReference>
<dbReference type="PANTHER" id="PTHR39321:SF3">
    <property type="entry name" value="PHOSPHOPANTETHEINE ADENYLYLTRANSFERASE"/>
    <property type="match status" value="1"/>
</dbReference>